<dbReference type="EMBL" id="CAKXAJ010021359">
    <property type="protein sequence ID" value="CAH2226457.1"/>
    <property type="molecule type" value="Genomic_DNA"/>
</dbReference>
<feature type="compositionally biased region" description="Basic and acidic residues" evidence="1">
    <location>
        <begin position="75"/>
        <end position="102"/>
    </location>
</feature>
<organism evidence="2 3">
    <name type="scientific">Pararge aegeria aegeria</name>
    <dbReference type="NCBI Taxonomy" id="348720"/>
    <lineage>
        <taxon>Eukaryota</taxon>
        <taxon>Metazoa</taxon>
        <taxon>Ecdysozoa</taxon>
        <taxon>Arthropoda</taxon>
        <taxon>Hexapoda</taxon>
        <taxon>Insecta</taxon>
        <taxon>Pterygota</taxon>
        <taxon>Neoptera</taxon>
        <taxon>Endopterygota</taxon>
        <taxon>Lepidoptera</taxon>
        <taxon>Glossata</taxon>
        <taxon>Ditrysia</taxon>
        <taxon>Papilionoidea</taxon>
        <taxon>Nymphalidae</taxon>
        <taxon>Satyrinae</taxon>
        <taxon>Satyrini</taxon>
        <taxon>Parargina</taxon>
        <taxon>Pararge</taxon>
    </lineage>
</organism>
<evidence type="ECO:0000313" key="3">
    <source>
        <dbReference type="Proteomes" id="UP000838756"/>
    </source>
</evidence>
<sequence length="102" mass="11871">MRVKVTTAQQFSKIACFFFEISQNSSYHKPTTQVPKEDNIKITEKIVKKGGKETLEDKKVVEKRERSGTLGALPVRKEKETPKKATKEIEVRRSSDDRRYKR</sequence>
<accession>A0A8S4QX30</accession>
<evidence type="ECO:0000313" key="2">
    <source>
        <dbReference type="EMBL" id="CAH2226457.1"/>
    </source>
</evidence>
<protein>
    <submittedName>
        <fullName evidence="2">Jg5208 protein</fullName>
    </submittedName>
</protein>
<name>A0A8S4QX30_9NEOP</name>
<proteinExistence type="predicted"/>
<keyword evidence="3" id="KW-1185">Reference proteome</keyword>
<evidence type="ECO:0000256" key="1">
    <source>
        <dbReference type="SAM" id="MobiDB-lite"/>
    </source>
</evidence>
<dbReference type="Proteomes" id="UP000838756">
    <property type="component" value="Unassembled WGS sequence"/>
</dbReference>
<dbReference type="AlphaFoldDB" id="A0A8S4QX30"/>
<feature type="region of interest" description="Disordered" evidence="1">
    <location>
        <begin position="58"/>
        <end position="102"/>
    </location>
</feature>
<feature type="compositionally biased region" description="Basic and acidic residues" evidence="1">
    <location>
        <begin position="58"/>
        <end position="67"/>
    </location>
</feature>
<gene>
    <name evidence="2" type="primary">jg5208</name>
    <name evidence="2" type="ORF">PAEG_LOCUS7162</name>
</gene>
<comment type="caution">
    <text evidence="2">The sequence shown here is derived from an EMBL/GenBank/DDBJ whole genome shotgun (WGS) entry which is preliminary data.</text>
</comment>
<reference evidence="2" key="1">
    <citation type="submission" date="2022-03" db="EMBL/GenBank/DDBJ databases">
        <authorList>
            <person name="Lindestad O."/>
        </authorList>
    </citation>
    <scope>NUCLEOTIDE SEQUENCE</scope>
</reference>
<feature type="non-terminal residue" evidence="2">
    <location>
        <position position="1"/>
    </location>
</feature>